<evidence type="ECO:0000313" key="3">
    <source>
        <dbReference type="EMBL" id="MDK3016078.1"/>
    </source>
</evidence>
<dbReference type="InterPro" id="IPR001343">
    <property type="entry name" value="Hemolysn_Ca-bd"/>
</dbReference>
<keyword evidence="4" id="KW-1185">Reference proteome</keyword>
<accession>A0ABT7EUR6</accession>
<sequence length="537" mass="56983">MVFWKKLGKQTQVNERVSGEQDDISIAALPDGGFVAVWEGPTAESGRNAIYQRVYDAKGNPLTAEVVISTESARSQSNPMVEVLEEGAWVVVWEDWDSGRDFGRVAARMFSAEGDALGDQFQVNSRETGAEYGHAVTALDSGGFLITWYGAGADGDGTGIRAQVFSASGDKIRREFTVNQQTEADQKYPEAITLSSGQVVVSWQEPLLDGDGERIGNQSFGQILTSNGRKPVGETFEIFADQDFNGVYDLAALADGSFVAVGWNRTEGYNGAVVQIFDKSGVALGDSWVVMVPGASTYDTQVAATPEGGFVVSATVDFYGTETTAGREDTYIQRFDADGQPVGPFAMANRDDGDGAYQYDADLTVLRDGTLVVAYEDWNADGDDEGVFFLRFAAQTAGTAANEKIVGSRKADAILGAGGKDELVGKAGDDALYGGKGGDKLVGGKGADLLDGGQGRDVLVGQAGADLFVFGTGYGADVVRDFRDDVDTLAFDGLGSKRAVLKHADQVGDDVVFAFGDGDRLTIRNTTVAELKDDILI</sequence>
<dbReference type="SUPFAM" id="SSF51120">
    <property type="entry name" value="beta-Roll"/>
    <property type="match status" value="1"/>
</dbReference>
<dbReference type="InterPro" id="IPR050557">
    <property type="entry name" value="RTX_toxin/Mannuronan_C5-epim"/>
</dbReference>
<name>A0ABT7EUR6_9RHOB</name>
<dbReference type="InterPro" id="IPR011049">
    <property type="entry name" value="Serralysin-like_metalloprot_C"/>
</dbReference>
<keyword evidence="2" id="KW-0964">Secreted</keyword>
<organism evidence="3 4">
    <name type="scientific">Pseudodonghicola flavimaris</name>
    <dbReference type="NCBI Taxonomy" id="3050036"/>
    <lineage>
        <taxon>Bacteria</taxon>
        <taxon>Pseudomonadati</taxon>
        <taxon>Pseudomonadota</taxon>
        <taxon>Alphaproteobacteria</taxon>
        <taxon>Rhodobacterales</taxon>
        <taxon>Paracoccaceae</taxon>
        <taxon>Pseudodonghicola</taxon>
    </lineage>
</organism>
<dbReference type="PROSITE" id="PS00330">
    <property type="entry name" value="HEMOLYSIN_CALCIUM"/>
    <property type="match status" value="2"/>
</dbReference>
<dbReference type="SUPFAM" id="SSF75011">
    <property type="entry name" value="3-carboxy-cis,cis-mucoante lactonizing enzyme"/>
    <property type="match status" value="1"/>
</dbReference>
<evidence type="ECO:0000313" key="4">
    <source>
        <dbReference type="Proteomes" id="UP001243757"/>
    </source>
</evidence>
<dbReference type="Pfam" id="PF00353">
    <property type="entry name" value="HemolysinCabind"/>
    <property type="match status" value="2"/>
</dbReference>
<dbReference type="PRINTS" id="PR00313">
    <property type="entry name" value="CABNDNGRPT"/>
</dbReference>
<dbReference type="PANTHER" id="PTHR38340">
    <property type="entry name" value="S-LAYER PROTEIN"/>
    <property type="match status" value="1"/>
</dbReference>
<gene>
    <name evidence="3" type="ORF">QO033_00235</name>
</gene>
<dbReference type="RefSeq" id="WP_284478903.1">
    <property type="nucleotide sequence ID" value="NZ_JASNJD010000001.1"/>
</dbReference>
<evidence type="ECO:0008006" key="5">
    <source>
        <dbReference type="Google" id="ProtNLM"/>
    </source>
</evidence>
<proteinExistence type="predicted"/>
<protein>
    <recommendedName>
        <fullName evidence="5">Calcium-binding protein</fullName>
    </recommendedName>
</protein>
<dbReference type="InterPro" id="IPR018511">
    <property type="entry name" value="Hemolysin-typ_Ca-bd_CS"/>
</dbReference>
<evidence type="ECO:0000256" key="1">
    <source>
        <dbReference type="ARBA" id="ARBA00004613"/>
    </source>
</evidence>
<dbReference type="Gene3D" id="2.150.10.10">
    <property type="entry name" value="Serralysin-like metalloprotease, C-terminal"/>
    <property type="match status" value="1"/>
</dbReference>
<dbReference type="Proteomes" id="UP001243757">
    <property type="component" value="Unassembled WGS sequence"/>
</dbReference>
<dbReference type="PANTHER" id="PTHR38340:SF1">
    <property type="entry name" value="S-LAYER PROTEIN"/>
    <property type="match status" value="1"/>
</dbReference>
<reference evidence="3 4" key="1">
    <citation type="submission" date="2023-05" db="EMBL/GenBank/DDBJ databases">
        <title>Pseudodonghicola sp. nov.</title>
        <authorList>
            <person name="Huang J."/>
        </authorList>
    </citation>
    <scope>NUCLEOTIDE SEQUENCE [LARGE SCALE GENOMIC DNA]</scope>
    <source>
        <strain evidence="3 4">IC7</strain>
    </source>
</reference>
<dbReference type="EMBL" id="JASNJD010000001">
    <property type="protein sequence ID" value="MDK3016078.1"/>
    <property type="molecule type" value="Genomic_DNA"/>
</dbReference>
<comment type="subcellular location">
    <subcellularLocation>
        <location evidence="1">Secreted</location>
    </subcellularLocation>
</comment>
<comment type="caution">
    <text evidence="3">The sequence shown here is derived from an EMBL/GenBank/DDBJ whole genome shotgun (WGS) entry which is preliminary data.</text>
</comment>
<evidence type="ECO:0000256" key="2">
    <source>
        <dbReference type="ARBA" id="ARBA00022525"/>
    </source>
</evidence>